<dbReference type="InParanoid" id="B9TQF2"/>
<reference evidence="2" key="1">
    <citation type="journal article" date="2010" name="Nat. Biotechnol.">
        <title>Draft genome sequence of the oilseed species Ricinus communis.</title>
        <authorList>
            <person name="Chan A.P."/>
            <person name="Crabtree J."/>
            <person name="Zhao Q."/>
            <person name="Lorenzi H."/>
            <person name="Orvis J."/>
            <person name="Puiu D."/>
            <person name="Melake-Berhan A."/>
            <person name="Jones K.M."/>
            <person name="Redman J."/>
            <person name="Chen G."/>
            <person name="Cahoon E.B."/>
            <person name="Gedil M."/>
            <person name="Stanke M."/>
            <person name="Haas B.J."/>
            <person name="Wortman J.R."/>
            <person name="Fraser-Liggett C.M."/>
            <person name="Ravel J."/>
            <person name="Rabinowicz P.D."/>
        </authorList>
    </citation>
    <scope>NUCLEOTIDE SEQUENCE [LARGE SCALE GENOMIC DNA]</scope>
    <source>
        <strain evidence="2">cv. Hale</strain>
    </source>
</reference>
<name>B9TQF2_RICCO</name>
<feature type="non-terminal residue" evidence="1">
    <location>
        <position position="1"/>
    </location>
</feature>
<dbReference type="Proteomes" id="UP000008311">
    <property type="component" value="Unassembled WGS sequence"/>
</dbReference>
<evidence type="ECO:0000313" key="1">
    <source>
        <dbReference type="EMBL" id="EEF21912.1"/>
    </source>
</evidence>
<proteinExistence type="predicted"/>
<organism evidence="1 2">
    <name type="scientific">Ricinus communis</name>
    <name type="common">Castor bean</name>
    <dbReference type="NCBI Taxonomy" id="3988"/>
    <lineage>
        <taxon>Eukaryota</taxon>
        <taxon>Viridiplantae</taxon>
        <taxon>Streptophyta</taxon>
        <taxon>Embryophyta</taxon>
        <taxon>Tracheophyta</taxon>
        <taxon>Spermatophyta</taxon>
        <taxon>Magnoliopsida</taxon>
        <taxon>eudicotyledons</taxon>
        <taxon>Gunneridae</taxon>
        <taxon>Pentapetalae</taxon>
        <taxon>rosids</taxon>
        <taxon>fabids</taxon>
        <taxon>Malpighiales</taxon>
        <taxon>Euphorbiaceae</taxon>
        <taxon>Acalyphoideae</taxon>
        <taxon>Acalypheae</taxon>
        <taxon>Ricinus</taxon>
    </lineage>
</organism>
<accession>B9TQF2</accession>
<evidence type="ECO:0000313" key="2">
    <source>
        <dbReference type="Proteomes" id="UP000008311"/>
    </source>
</evidence>
<gene>
    <name evidence="1" type="ORF">RCOM_2025220</name>
</gene>
<sequence length="247" mass="26964">RGQRDQVVQRGARHVGLAGRLVQRARDPSEQRERIHHAREVRVQAQRVLVGGDEQFVDAAPLVRHHFQRPRRIARVPSLQDAAHAVAQLVGVVGLGQEAVGARLQAAHDVLQGGQARQQQHGHAGQLRIVLQGAAQRIAVHARHGDVADDQVGRQLAGHAERVRAVRGHAHARRAMRVLRQHPGQVLGLRRAVFRHEDLVGPPGHLSLVRCCHPVRAAPGERSCHQLKPSVAGAAHTPAVRTCIDIS</sequence>
<keyword evidence="2" id="KW-1185">Reference proteome</keyword>
<dbReference type="AlphaFoldDB" id="B9TQF2"/>
<dbReference type="EMBL" id="EQ998685">
    <property type="protein sequence ID" value="EEF21912.1"/>
    <property type="molecule type" value="Genomic_DNA"/>
</dbReference>
<protein>
    <submittedName>
        <fullName evidence="1">Uncharacterized protein</fullName>
    </submittedName>
</protein>